<dbReference type="Gene3D" id="1.20.1290.10">
    <property type="entry name" value="AhpD-like"/>
    <property type="match status" value="1"/>
</dbReference>
<keyword evidence="3" id="KW-1185">Reference proteome</keyword>
<dbReference type="PANTHER" id="PTHR34846:SF10">
    <property type="entry name" value="CYTOPLASMIC PROTEIN"/>
    <property type="match status" value="1"/>
</dbReference>
<dbReference type="NCBIfam" id="TIGR00778">
    <property type="entry name" value="ahpD_dom"/>
    <property type="match status" value="1"/>
</dbReference>
<dbReference type="STRING" id="1770053.SAMN05216551_112133"/>
<dbReference type="AlphaFoldDB" id="A0A1H2PTZ2"/>
<dbReference type="InterPro" id="IPR004675">
    <property type="entry name" value="AhpD_core"/>
</dbReference>
<keyword evidence="2" id="KW-0575">Peroxidase</keyword>
<dbReference type="RefSeq" id="WP_091911719.1">
    <property type="nucleotide sequence ID" value="NZ_FNLO01000012.1"/>
</dbReference>
<feature type="domain" description="Carboxymuconolactone decarboxylase-like" evidence="1">
    <location>
        <begin position="13"/>
        <end position="95"/>
    </location>
</feature>
<dbReference type="OrthoDB" id="9801997at2"/>
<dbReference type="Proteomes" id="UP000243719">
    <property type="component" value="Unassembled WGS sequence"/>
</dbReference>
<evidence type="ECO:0000259" key="1">
    <source>
        <dbReference type="Pfam" id="PF02627"/>
    </source>
</evidence>
<organism evidence="2 3">
    <name type="scientific">Chitinasiproducens palmae</name>
    <dbReference type="NCBI Taxonomy" id="1770053"/>
    <lineage>
        <taxon>Bacteria</taxon>
        <taxon>Pseudomonadati</taxon>
        <taxon>Pseudomonadota</taxon>
        <taxon>Betaproteobacteria</taxon>
        <taxon>Burkholderiales</taxon>
        <taxon>Burkholderiaceae</taxon>
        <taxon>Chitinasiproducens</taxon>
    </lineage>
</organism>
<reference evidence="3" key="1">
    <citation type="submission" date="2016-09" db="EMBL/GenBank/DDBJ databases">
        <authorList>
            <person name="Varghese N."/>
            <person name="Submissions S."/>
        </authorList>
    </citation>
    <scope>NUCLEOTIDE SEQUENCE [LARGE SCALE GENOMIC DNA]</scope>
    <source>
        <strain evidence="3">JS23</strain>
    </source>
</reference>
<dbReference type="InterPro" id="IPR029032">
    <property type="entry name" value="AhpD-like"/>
</dbReference>
<proteinExistence type="predicted"/>
<evidence type="ECO:0000313" key="2">
    <source>
        <dbReference type="EMBL" id="SDV50619.1"/>
    </source>
</evidence>
<evidence type="ECO:0000313" key="3">
    <source>
        <dbReference type="Proteomes" id="UP000243719"/>
    </source>
</evidence>
<accession>A0A1H2PTZ2</accession>
<dbReference type="InterPro" id="IPR003779">
    <property type="entry name" value="CMD-like"/>
</dbReference>
<dbReference type="Pfam" id="PF02627">
    <property type="entry name" value="CMD"/>
    <property type="match status" value="1"/>
</dbReference>
<gene>
    <name evidence="2" type="ORF">SAMN05216551_112133</name>
</gene>
<sequence>MTPLRLSYRTLSPNAYQGLLATKKALDESSLGKDLIELVYLRTSQINGCAFCLEMHGASLRARGVADAKLDSLAAWRLSAHFSEQERAALAWTEALVDVATTHAPDADYAPLRAHFSEAEIADLCFAIALMSALNRMAIGARQ</sequence>
<dbReference type="SUPFAM" id="SSF69118">
    <property type="entry name" value="AhpD-like"/>
    <property type="match status" value="1"/>
</dbReference>
<dbReference type="EMBL" id="FNLO01000012">
    <property type="protein sequence ID" value="SDV50619.1"/>
    <property type="molecule type" value="Genomic_DNA"/>
</dbReference>
<dbReference type="GO" id="GO:0051920">
    <property type="term" value="F:peroxiredoxin activity"/>
    <property type="evidence" value="ECO:0007669"/>
    <property type="project" value="InterPro"/>
</dbReference>
<dbReference type="PANTHER" id="PTHR34846">
    <property type="entry name" value="4-CARBOXYMUCONOLACTONE DECARBOXYLASE FAMILY PROTEIN (AFU_ORTHOLOGUE AFUA_6G11590)"/>
    <property type="match status" value="1"/>
</dbReference>
<keyword evidence="2" id="KW-0560">Oxidoreductase</keyword>
<protein>
    <submittedName>
        <fullName evidence="2">Alkylhydroperoxidase AhpD family core domain-containing protein</fullName>
    </submittedName>
</protein>
<name>A0A1H2PTZ2_9BURK</name>